<dbReference type="Gene3D" id="3.60.21.10">
    <property type="match status" value="1"/>
</dbReference>
<dbReference type="InterPro" id="IPR029052">
    <property type="entry name" value="Metallo-depent_PP-like"/>
</dbReference>
<dbReference type="OrthoDB" id="189619at2759"/>
<organism evidence="3 4">
    <name type="scientific">Myriangium duriaei CBS 260.36</name>
    <dbReference type="NCBI Taxonomy" id="1168546"/>
    <lineage>
        <taxon>Eukaryota</taxon>
        <taxon>Fungi</taxon>
        <taxon>Dikarya</taxon>
        <taxon>Ascomycota</taxon>
        <taxon>Pezizomycotina</taxon>
        <taxon>Dothideomycetes</taxon>
        <taxon>Dothideomycetidae</taxon>
        <taxon>Myriangiales</taxon>
        <taxon>Myriangiaceae</taxon>
        <taxon>Myriangium</taxon>
    </lineage>
</organism>
<evidence type="ECO:0000259" key="2">
    <source>
        <dbReference type="SMART" id="SM00854"/>
    </source>
</evidence>
<protein>
    <submittedName>
        <fullName evidence="3">Polyglutamate biosynthesis protein</fullName>
    </submittedName>
</protein>
<evidence type="ECO:0000313" key="3">
    <source>
        <dbReference type="EMBL" id="KAF2149415.1"/>
    </source>
</evidence>
<dbReference type="PANTHER" id="PTHR33393:SF11">
    <property type="entry name" value="POLYGLUTAMINE SYNTHESIS ACCESSORY PROTEIN RV0574C-RELATED"/>
    <property type="match status" value="1"/>
</dbReference>
<reference evidence="3" key="1">
    <citation type="journal article" date="2020" name="Stud. Mycol.">
        <title>101 Dothideomycetes genomes: a test case for predicting lifestyles and emergence of pathogens.</title>
        <authorList>
            <person name="Haridas S."/>
            <person name="Albert R."/>
            <person name="Binder M."/>
            <person name="Bloem J."/>
            <person name="Labutti K."/>
            <person name="Salamov A."/>
            <person name="Andreopoulos B."/>
            <person name="Baker S."/>
            <person name="Barry K."/>
            <person name="Bills G."/>
            <person name="Bluhm B."/>
            <person name="Cannon C."/>
            <person name="Castanera R."/>
            <person name="Culley D."/>
            <person name="Daum C."/>
            <person name="Ezra D."/>
            <person name="Gonzalez J."/>
            <person name="Henrissat B."/>
            <person name="Kuo A."/>
            <person name="Liang C."/>
            <person name="Lipzen A."/>
            <person name="Lutzoni F."/>
            <person name="Magnuson J."/>
            <person name="Mondo S."/>
            <person name="Nolan M."/>
            <person name="Ohm R."/>
            <person name="Pangilinan J."/>
            <person name="Park H.-J."/>
            <person name="Ramirez L."/>
            <person name="Alfaro M."/>
            <person name="Sun H."/>
            <person name="Tritt A."/>
            <person name="Yoshinaga Y."/>
            <person name="Zwiers L.-H."/>
            <person name="Turgeon B."/>
            <person name="Goodwin S."/>
            <person name="Spatafora J."/>
            <person name="Crous P."/>
            <person name="Grigoriev I."/>
        </authorList>
    </citation>
    <scope>NUCLEOTIDE SEQUENCE</scope>
    <source>
        <strain evidence="3">CBS 260.36</strain>
    </source>
</reference>
<accession>A0A9P4MD22</accession>
<dbReference type="SMART" id="SM00854">
    <property type="entry name" value="PGA_cap"/>
    <property type="match status" value="1"/>
</dbReference>
<comment type="similarity">
    <text evidence="1">Belongs to the CapA family.</text>
</comment>
<keyword evidence="4" id="KW-1185">Reference proteome</keyword>
<dbReference type="PANTHER" id="PTHR33393">
    <property type="entry name" value="POLYGLUTAMINE SYNTHESIS ACCESSORY PROTEIN RV0574C-RELATED"/>
    <property type="match status" value="1"/>
</dbReference>
<comment type="caution">
    <text evidence="3">The sequence shown here is derived from an EMBL/GenBank/DDBJ whole genome shotgun (WGS) entry which is preliminary data.</text>
</comment>
<dbReference type="SUPFAM" id="SSF56300">
    <property type="entry name" value="Metallo-dependent phosphatases"/>
    <property type="match status" value="1"/>
</dbReference>
<gene>
    <name evidence="3" type="ORF">K461DRAFT_246178</name>
</gene>
<feature type="domain" description="Capsule synthesis protein CapA" evidence="2">
    <location>
        <begin position="21"/>
        <end position="255"/>
    </location>
</feature>
<name>A0A9P4MD22_9PEZI</name>
<dbReference type="InterPro" id="IPR019079">
    <property type="entry name" value="Capsule_synth_CapA"/>
</dbReference>
<dbReference type="Proteomes" id="UP000799439">
    <property type="component" value="Unassembled WGS sequence"/>
</dbReference>
<dbReference type="EMBL" id="ML996091">
    <property type="protein sequence ID" value="KAF2149415.1"/>
    <property type="molecule type" value="Genomic_DNA"/>
</dbReference>
<sequence>MLGRLIDQLFPIHVDEPSEAAIVRNVQQRDASLHLYDNSSPWGNWLPVFKSADLTLINLETSATTHARKWPAKVFNYRMHPENIASLTTAGVSYAGLANNHTLDFCEQGLSDTVAALRKAQIPFAGAGDTREEALAPAVLSLGSHEVHVYAASDHPADWSKVPNFHLIDYGSSMRQQLKETLLQRPRPGLKIFSVHWGPNYAWQPADELQRLARFLVDECEVDVIHGHSSHHVQGVEVYKGKPIIYGCGDFVDDYAVVDGGWRNDLSALWRLNVREMKSCEQTRLAVSNIEVFPNRIQNFVAHRLDAGDKDHKWVLDKVRHLSSGFGTRARSGLGRDGQLVFNI</sequence>
<proteinExistence type="inferred from homology"/>
<feature type="non-terminal residue" evidence="3">
    <location>
        <position position="344"/>
    </location>
</feature>
<dbReference type="InterPro" id="IPR052169">
    <property type="entry name" value="CW_Biosynth-Accessory"/>
</dbReference>
<dbReference type="AlphaFoldDB" id="A0A9P4MD22"/>
<evidence type="ECO:0000256" key="1">
    <source>
        <dbReference type="ARBA" id="ARBA00005662"/>
    </source>
</evidence>
<dbReference type="Pfam" id="PF09587">
    <property type="entry name" value="PGA_cap"/>
    <property type="match status" value="1"/>
</dbReference>
<evidence type="ECO:0000313" key="4">
    <source>
        <dbReference type="Proteomes" id="UP000799439"/>
    </source>
</evidence>
<dbReference type="CDD" id="cd07381">
    <property type="entry name" value="MPP_CapA"/>
    <property type="match status" value="1"/>
</dbReference>